<dbReference type="EMBL" id="AP015040">
    <property type="protein sequence ID" value="BAT91552.1"/>
    <property type="molecule type" value="Genomic_DNA"/>
</dbReference>
<keyword evidence="1" id="KW-0472">Membrane</keyword>
<keyword evidence="3" id="KW-1185">Reference proteome</keyword>
<gene>
    <name evidence="2" type="primary">Vigan.07G015600</name>
    <name evidence="2" type="ORF">VIGAN_07015600</name>
</gene>
<evidence type="ECO:0000256" key="1">
    <source>
        <dbReference type="SAM" id="Phobius"/>
    </source>
</evidence>
<accession>A0A0S3SFH5</accession>
<name>A0A0S3SFH5_PHAAN</name>
<reference evidence="2 3" key="1">
    <citation type="journal article" date="2015" name="Sci. Rep.">
        <title>The power of single molecule real-time sequencing technology in the de novo assembly of a eukaryotic genome.</title>
        <authorList>
            <person name="Sakai H."/>
            <person name="Naito K."/>
            <person name="Ogiso-Tanaka E."/>
            <person name="Takahashi Y."/>
            <person name="Iseki K."/>
            <person name="Muto C."/>
            <person name="Satou K."/>
            <person name="Teruya K."/>
            <person name="Shiroma A."/>
            <person name="Shimoji M."/>
            <person name="Hirano T."/>
            <person name="Itoh T."/>
            <person name="Kaga A."/>
            <person name="Tomooka N."/>
        </authorList>
    </citation>
    <scope>NUCLEOTIDE SEQUENCE [LARGE SCALE GENOMIC DNA]</scope>
    <source>
        <strain evidence="3">cv. Shumari</strain>
    </source>
</reference>
<organism evidence="2 3">
    <name type="scientific">Vigna angularis var. angularis</name>
    <dbReference type="NCBI Taxonomy" id="157739"/>
    <lineage>
        <taxon>Eukaryota</taxon>
        <taxon>Viridiplantae</taxon>
        <taxon>Streptophyta</taxon>
        <taxon>Embryophyta</taxon>
        <taxon>Tracheophyta</taxon>
        <taxon>Spermatophyta</taxon>
        <taxon>Magnoliopsida</taxon>
        <taxon>eudicotyledons</taxon>
        <taxon>Gunneridae</taxon>
        <taxon>Pentapetalae</taxon>
        <taxon>rosids</taxon>
        <taxon>fabids</taxon>
        <taxon>Fabales</taxon>
        <taxon>Fabaceae</taxon>
        <taxon>Papilionoideae</taxon>
        <taxon>50 kb inversion clade</taxon>
        <taxon>NPAAA clade</taxon>
        <taxon>indigoferoid/millettioid clade</taxon>
        <taxon>Phaseoleae</taxon>
        <taxon>Vigna</taxon>
    </lineage>
</organism>
<sequence length="95" mass="11016">MLHSHGLPKIGSDTHFKLTAITLQFSIIEGQCCLYNPQILDPIHLPRTNKIDTNIIKFKPMCCNHVYMLFYFHFCFVFFSYISSNCSSSCFSKKI</sequence>
<protein>
    <submittedName>
        <fullName evidence="2">Uncharacterized protein</fullName>
    </submittedName>
</protein>
<dbReference type="AlphaFoldDB" id="A0A0S3SFH5"/>
<proteinExistence type="predicted"/>
<evidence type="ECO:0000313" key="2">
    <source>
        <dbReference type="EMBL" id="BAT91552.1"/>
    </source>
</evidence>
<feature type="non-terminal residue" evidence="2">
    <location>
        <position position="95"/>
    </location>
</feature>
<feature type="transmembrane region" description="Helical" evidence="1">
    <location>
        <begin position="66"/>
        <end position="84"/>
    </location>
</feature>
<keyword evidence="1" id="KW-0812">Transmembrane</keyword>
<keyword evidence="1" id="KW-1133">Transmembrane helix</keyword>
<dbReference type="Proteomes" id="UP000291084">
    <property type="component" value="Chromosome 7"/>
</dbReference>
<evidence type="ECO:0000313" key="3">
    <source>
        <dbReference type="Proteomes" id="UP000291084"/>
    </source>
</evidence>